<organism evidence="1 2">
    <name type="scientific">Streptomyces albidochromogenes</name>
    <dbReference type="NCBI Taxonomy" id="329524"/>
    <lineage>
        <taxon>Bacteria</taxon>
        <taxon>Bacillati</taxon>
        <taxon>Actinomycetota</taxon>
        <taxon>Actinomycetes</taxon>
        <taxon>Kitasatosporales</taxon>
        <taxon>Streptomycetaceae</taxon>
        <taxon>Streptomyces</taxon>
    </lineage>
</organism>
<evidence type="ECO:0000313" key="1">
    <source>
        <dbReference type="EMBL" id="MFD5101956.1"/>
    </source>
</evidence>
<gene>
    <name evidence="1" type="ORF">ACFWJN_23750</name>
</gene>
<dbReference type="Proteomes" id="UP001598448">
    <property type="component" value="Unassembled WGS sequence"/>
</dbReference>
<reference evidence="1 2" key="1">
    <citation type="submission" date="2024-09" db="EMBL/GenBank/DDBJ databases">
        <title>The Natural Products Discovery Center: Release of the First 8490 Sequenced Strains for Exploring Actinobacteria Biosynthetic Diversity.</title>
        <authorList>
            <person name="Kalkreuter E."/>
            <person name="Kautsar S.A."/>
            <person name="Yang D."/>
            <person name="Bader C.D."/>
            <person name="Teijaro C.N."/>
            <person name="Fluegel L."/>
            <person name="Davis C.M."/>
            <person name="Simpson J.R."/>
            <person name="Lauterbach L."/>
            <person name="Steele A.D."/>
            <person name="Gui C."/>
            <person name="Meng S."/>
            <person name="Li G."/>
            <person name="Viehrig K."/>
            <person name="Ye F."/>
            <person name="Su P."/>
            <person name="Kiefer A.F."/>
            <person name="Nichols A."/>
            <person name="Cepeda A.J."/>
            <person name="Yan W."/>
            <person name="Fan B."/>
            <person name="Jiang Y."/>
            <person name="Adhikari A."/>
            <person name="Zheng C.-J."/>
            <person name="Schuster L."/>
            <person name="Cowan T.M."/>
            <person name="Smanski M.J."/>
            <person name="Chevrette M.G."/>
            <person name="De Carvalho L.P.S."/>
            <person name="Shen B."/>
        </authorList>
    </citation>
    <scope>NUCLEOTIDE SEQUENCE [LARGE SCALE GENOMIC DNA]</scope>
    <source>
        <strain evidence="1 2">NPDC058348</strain>
    </source>
</reference>
<evidence type="ECO:0000313" key="2">
    <source>
        <dbReference type="Proteomes" id="UP001598448"/>
    </source>
</evidence>
<evidence type="ECO:0008006" key="3">
    <source>
        <dbReference type="Google" id="ProtNLM"/>
    </source>
</evidence>
<name>A0ABW6FQF6_9ACTN</name>
<proteinExistence type="predicted"/>
<keyword evidence="2" id="KW-1185">Reference proteome</keyword>
<dbReference type="RefSeq" id="WP_386718143.1">
    <property type="nucleotide sequence ID" value="NZ_JBHXIJ010000201.1"/>
</dbReference>
<accession>A0ABW6FQF6</accession>
<comment type="caution">
    <text evidence="1">The sequence shown here is derived from an EMBL/GenBank/DDBJ whole genome shotgun (WGS) entry which is preliminary data.</text>
</comment>
<sequence>MLVVGDGAVGLCTPGRVFARTFPRRLGQAPDAYRAMADRQVLKALTLP</sequence>
<dbReference type="EMBL" id="JBHXIJ010000201">
    <property type="protein sequence ID" value="MFD5101956.1"/>
    <property type="molecule type" value="Genomic_DNA"/>
</dbReference>
<protein>
    <recommendedName>
        <fullName evidence="3">AraC family transcriptional regulator</fullName>
    </recommendedName>
</protein>